<reference evidence="1" key="2">
    <citation type="submission" date="2018-05" db="EMBL/GenBank/DDBJ databases">
        <title>OmerRS3 (Oryza meridionalis Reference Sequence Version 3).</title>
        <authorList>
            <person name="Zhang J."/>
            <person name="Kudrna D."/>
            <person name="Lee S."/>
            <person name="Talag J."/>
            <person name="Welchert J."/>
            <person name="Wing R.A."/>
        </authorList>
    </citation>
    <scope>NUCLEOTIDE SEQUENCE [LARGE SCALE GENOMIC DNA]</scope>
    <source>
        <strain evidence="1">cv. OR44</strain>
    </source>
</reference>
<reference evidence="1" key="1">
    <citation type="submission" date="2015-04" db="UniProtKB">
        <authorList>
            <consortium name="EnsemblPlants"/>
        </authorList>
    </citation>
    <scope>IDENTIFICATION</scope>
</reference>
<dbReference type="PANTHER" id="PTHR47945:SF10">
    <property type="entry name" value="P450 84A1, PUTATIVE, EXPRESSED-RELATED"/>
    <property type="match status" value="1"/>
</dbReference>
<evidence type="ECO:0000313" key="2">
    <source>
        <dbReference type="Proteomes" id="UP000008021"/>
    </source>
</evidence>
<dbReference type="Pfam" id="PF00067">
    <property type="entry name" value="p450"/>
    <property type="match status" value="1"/>
</dbReference>
<dbReference type="GO" id="GO:0020037">
    <property type="term" value="F:heme binding"/>
    <property type="evidence" value="ECO:0007669"/>
    <property type="project" value="InterPro"/>
</dbReference>
<dbReference type="AlphaFoldDB" id="A0A0E0CJQ4"/>
<dbReference type="STRING" id="40149.A0A0E0CJQ4"/>
<keyword evidence="2" id="KW-1185">Reference proteome</keyword>
<dbReference type="Gramene" id="OMERI02G14620.1">
    <property type="protein sequence ID" value="OMERI02G14620.1"/>
    <property type="gene ID" value="OMERI02G14620"/>
</dbReference>
<name>A0A0E0CJQ4_9ORYZ</name>
<sequence>MDLMAMGGCFELLPFGSGRRECPTIVLGLYELELVVARLVHAFKWTTPDGVVPEELDMSDGFGLTASCAAWLRTHGDALVGTSSLLQ</sequence>
<accession>A0A0E0CJQ4</accession>
<organism evidence="1">
    <name type="scientific">Oryza meridionalis</name>
    <dbReference type="NCBI Taxonomy" id="40149"/>
    <lineage>
        <taxon>Eukaryota</taxon>
        <taxon>Viridiplantae</taxon>
        <taxon>Streptophyta</taxon>
        <taxon>Embryophyta</taxon>
        <taxon>Tracheophyta</taxon>
        <taxon>Spermatophyta</taxon>
        <taxon>Magnoliopsida</taxon>
        <taxon>Liliopsida</taxon>
        <taxon>Poales</taxon>
        <taxon>Poaceae</taxon>
        <taxon>BOP clade</taxon>
        <taxon>Oryzoideae</taxon>
        <taxon>Oryzeae</taxon>
        <taxon>Oryzinae</taxon>
        <taxon>Oryza</taxon>
    </lineage>
</organism>
<dbReference type="eggNOG" id="KOG0156">
    <property type="taxonomic scope" value="Eukaryota"/>
</dbReference>
<evidence type="ECO:0000313" key="1">
    <source>
        <dbReference type="EnsemblPlants" id="OMERI02G14620.1"/>
    </source>
</evidence>
<dbReference type="EnsemblPlants" id="OMERI02G14620.1">
    <property type="protein sequence ID" value="OMERI02G14620.1"/>
    <property type="gene ID" value="OMERI02G14620"/>
</dbReference>
<dbReference type="GO" id="GO:0016705">
    <property type="term" value="F:oxidoreductase activity, acting on paired donors, with incorporation or reduction of molecular oxygen"/>
    <property type="evidence" value="ECO:0007669"/>
    <property type="project" value="InterPro"/>
</dbReference>
<dbReference type="Gene3D" id="1.10.630.10">
    <property type="entry name" value="Cytochrome P450"/>
    <property type="match status" value="1"/>
</dbReference>
<dbReference type="GO" id="GO:0004497">
    <property type="term" value="F:monooxygenase activity"/>
    <property type="evidence" value="ECO:0007669"/>
    <property type="project" value="InterPro"/>
</dbReference>
<dbReference type="GO" id="GO:0005506">
    <property type="term" value="F:iron ion binding"/>
    <property type="evidence" value="ECO:0007669"/>
    <property type="project" value="InterPro"/>
</dbReference>
<proteinExistence type="predicted"/>
<dbReference type="InterPro" id="IPR036396">
    <property type="entry name" value="Cyt_P450_sf"/>
</dbReference>
<dbReference type="Proteomes" id="UP000008021">
    <property type="component" value="Chromosome 2"/>
</dbReference>
<dbReference type="InterPro" id="IPR053062">
    <property type="entry name" value="CYP450_84A"/>
</dbReference>
<dbReference type="SUPFAM" id="SSF48264">
    <property type="entry name" value="Cytochrome P450"/>
    <property type="match status" value="1"/>
</dbReference>
<dbReference type="InterPro" id="IPR001128">
    <property type="entry name" value="Cyt_P450"/>
</dbReference>
<dbReference type="HOGENOM" id="CLU_2487184_0_0_1"/>
<protein>
    <submittedName>
        <fullName evidence="1">Uncharacterized protein</fullName>
    </submittedName>
</protein>
<dbReference type="PANTHER" id="PTHR47945">
    <property type="entry name" value="CYTOCHROME P450 84A1-RELATED"/>
    <property type="match status" value="1"/>
</dbReference>